<proteinExistence type="predicted"/>
<dbReference type="Pfam" id="PF10012">
    <property type="entry name" value="DUF2255"/>
    <property type="match status" value="1"/>
</dbReference>
<comment type="caution">
    <text evidence="1">The sequence shown here is derived from an EMBL/GenBank/DDBJ whole genome shotgun (WGS) entry which is preliminary data.</text>
</comment>
<evidence type="ECO:0000313" key="2">
    <source>
        <dbReference type="Proteomes" id="UP000293865"/>
    </source>
</evidence>
<dbReference type="OrthoDB" id="162563at2"/>
<dbReference type="RefSeq" id="WP_129520230.1">
    <property type="nucleotide sequence ID" value="NZ_SDPN01000010.1"/>
</dbReference>
<dbReference type="SUPFAM" id="SSF50475">
    <property type="entry name" value="FMN-binding split barrel"/>
    <property type="match status" value="1"/>
</dbReference>
<accession>A0A4Q2L0Y6</accession>
<dbReference type="InterPro" id="IPR016888">
    <property type="entry name" value="UCP028498"/>
</dbReference>
<keyword evidence="2" id="KW-1185">Reference proteome</keyword>
<dbReference type="EMBL" id="SDPN01000010">
    <property type="protein sequence ID" value="RXZ71684.1"/>
    <property type="molecule type" value="Genomic_DNA"/>
</dbReference>
<evidence type="ECO:0000313" key="1">
    <source>
        <dbReference type="EMBL" id="RXZ71684.1"/>
    </source>
</evidence>
<reference evidence="1 2" key="1">
    <citation type="submission" date="2019-01" db="EMBL/GenBank/DDBJ databases">
        <title>Agromyces.</title>
        <authorList>
            <person name="Li J."/>
        </authorList>
    </citation>
    <scope>NUCLEOTIDE SEQUENCE [LARGE SCALE GENOMIC DNA]</scope>
    <source>
        <strain evidence="1 2">DSM 15934</strain>
    </source>
</reference>
<dbReference type="AlphaFoldDB" id="A0A4Q2L0Y6"/>
<gene>
    <name evidence="1" type="ORF">ESP51_07240</name>
</gene>
<organism evidence="1 2">
    <name type="scientific">Agromyces albus</name>
    <dbReference type="NCBI Taxonomy" id="205332"/>
    <lineage>
        <taxon>Bacteria</taxon>
        <taxon>Bacillati</taxon>
        <taxon>Actinomycetota</taxon>
        <taxon>Actinomycetes</taxon>
        <taxon>Micrococcales</taxon>
        <taxon>Microbacteriaceae</taxon>
        <taxon>Agromyces</taxon>
    </lineage>
</organism>
<protein>
    <submittedName>
        <fullName evidence="1">DUF2255 family protein</fullName>
    </submittedName>
</protein>
<dbReference type="InterPro" id="IPR012349">
    <property type="entry name" value="Split_barrel_FMN-bd"/>
</dbReference>
<dbReference type="Proteomes" id="UP000293865">
    <property type="component" value="Unassembled WGS sequence"/>
</dbReference>
<name>A0A4Q2L0Y6_9MICO</name>
<sequence length="127" mass="13882">MATDDDLTEFLRVTEVVRIVTTTRDGRTIATPIWAVDVDGVSFIRSEYGHDGKWFRRATTNPGVGFETPAGRRAVELEAIDETDPLEAAVDDALRAKYGRKKASLAAMLTPLAHGTTQRVVPLGRAL</sequence>
<dbReference type="Gene3D" id="2.30.110.10">
    <property type="entry name" value="Electron Transport, Fmn-binding Protein, Chain A"/>
    <property type="match status" value="1"/>
</dbReference>